<evidence type="ECO:0000313" key="4">
    <source>
        <dbReference type="Proteomes" id="UP000077248"/>
    </source>
</evidence>
<sequence length="443" mass="49766">MPSSLDQPLRTSGIYRNLPTFDESVKGLKAIVCGATGISGFNTIRSLLDTPNRWSKIYALSRKPFSKDLLAFFTDEQRARLQHISIDLSSKGEDIAKSLKDAGVEADYVFYYAYLPPGNGKSDMDPSSAEALIEANVPPFRNFLASLPKADLKPKRILLQTGGKNYGMHIGRGRQPIIESDPQPKHLSPNFYYHQEDLLFKYCEEHTETDWNIVMPAAVIGAVQTAAMNTFLAYGVYAAVQAHRKEPLRYPADFHSWESEYSHSTARLTGYLSEWAVLEDTAKCQRFNAQDGGHISWDRFWNELGRWFGADVVGPDDDESKYQSKYFAGGKDCPLGYGPPIEVKMAHPLCKWAEETAVEKDWEEMMKQSNGQLTMNVPEADKQTLVMADFSFAFLGTLSGNKVRRFGFNGFVDTMESIFETYQDMAKLGMLPPMKVDSCKPLA</sequence>
<dbReference type="RefSeq" id="XP_018387467.1">
    <property type="nucleotide sequence ID" value="XM_018534281.1"/>
</dbReference>
<dbReference type="Gene3D" id="3.40.50.720">
    <property type="entry name" value="NAD(P)-binding Rossmann-like Domain"/>
    <property type="match status" value="1"/>
</dbReference>
<proteinExistence type="predicted"/>
<dbReference type="InterPro" id="IPR055222">
    <property type="entry name" value="PRISE-like_Rossmann-fold"/>
</dbReference>
<dbReference type="SUPFAM" id="SSF51735">
    <property type="entry name" value="NAD(P)-binding Rossmann-fold domains"/>
    <property type="match status" value="1"/>
</dbReference>
<name>A0A177DR92_ALTAL</name>
<evidence type="ECO:0000259" key="1">
    <source>
        <dbReference type="Pfam" id="PF22917"/>
    </source>
</evidence>
<evidence type="ECO:0000313" key="5">
    <source>
        <dbReference type="Proteomes" id="UP000291422"/>
    </source>
</evidence>
<dbReference type="EMBL" id="PDXD01000001">
    <property type="protein sequence ID" value="RYN84676.1"/>
    <property type="molecule type" value="Genomic_DNA"/>
</dbReference>
<dbReference type="OMA" id="GFHTMRV"/>
<dbReference type="Pfam" id="PF22917">
    <property type="entry name" value="PRISE"/>
    <property type="match status" value="1"/>
</dbReference>
<evidence type="ECO:0000313" key="2">
    <source>
        <dbReference type="EMBL" id="OAG22046.1"/>
    </source>
</evidence>
<reference evidence="5" key="2">
    <citation type="journal article" date="2019" name="bioRxiv">
        <title>Genomics, evolutionary history and diagnostics of the Alternaria alternata species group including apple and Asian pear pathotypes.</title>
        <authorList>
            <person name="Armitage A.D."/>
            <person name="Cockerton H.M."/>
            <person name="Sreenivasaprasad S."/>
            <person name="Woodhall J.W."/>
            <person name="Lane C.R."/>
            <person name="Harrison R.J."/>
            <person name="Clarkson J.P."/>
        </authorList>
    </citation>
    <scope>NUCLEOTIDE SEQUENCE [LARGE SCALE GENOMIC DNA]</scope>
    <source>
        <strain evidence="5">FERA 1177</strain>
    </source>
</reference>
<accession>A0A177DR92</accession>
<dbReference type="Proteomes" id="UP000077248">
    <property type="component" value="Unassembled WGS sequence"/>
</dbReference>
<dbReference type="GeneID" id="29119875"/>
<reference evidence="3" key="3">
    <citation type="journal article" date="2019" name="J. ISSAAS">
        <title>Genomics, evolutionary history and diagnostics of the Alternaria alternata species group including apple and Asian pear pathotypes.</title>
        <authorList>
            <person name="Armitage A.D."/>
            <person name="Cockerton H.M."/>
            <person name="Sreenivasaprasad S."/>
            <person name="Woodhall J."/>
            <person name="Lane C."/>
            <person name="Harrison R.J."/>
            <person name="Clarkson J.P."/>
        </authorList>
    </citation>
    <scope>NUCLEOTIDE SEQUENCE</scope>
    <source>
        <strain evidence="3">FERA 1177</strain>
    </source>
</reference>
<dbReference type="CDD" id="cd08948">
    <property type="entry name" value="5beta-POR_like_SDR_a"/>
    <property type="match status" value="1"/>
</dbReference>
<gene>
    <name evidence="3" type="ORF">AA0117_g177</name>
    <name evidence="2" type="ORF">CC77DRAFT_932815</name>
</gene>
<dbReference type="EMBL" id="KV441475">
    <property type="protein sequence ID" value="OAG22046.1"/>
    <property type="molecule type" value="Genomic_DNA"/>
</dbReference>
<dbReference type="PANTHER" id="PTHR32487">
    <property type="entry name" value="3-OXO-DELTA(4,5)-STEROID 5-BETA-REDUCTASE"/>
    <property type="match status" value="1"/>
</dbReference>
<dbReference type="InterPro" id="IPR036291">
    <property type="entry name" value="NAD(P)-bd_dom_sf"/>
</dbReference>
<protein>
    <recommendedName>
        <fullName evidence="1">PRISE-like Rossmann-fold domain-containing protein</fullName>
    </recommendedName>
</protein>
<dbReference type="VEuPathDB" id="FungiDB:CC77DRAFT_932815"/>
<dbReference type="Proteomes" id="UP000291422">
    <property type="component" value="Unassembled WGS sequence"/>
</dbReference>
<organism evidence="2 4">
    <name type="scientific">Alternaria alternata</name>
    <name type="common">Alternaria rot fungus</name>
    <name type="synonym">Torula alternata</name>
    <dbReference type="NCBI Taxonomy" id="5599"/>
    <lineage>
        <taxon>Eukaryota</taxon>
        <taxon>Fungi</taxon>
        <taxon>Dikarya</taxon>
        <taxon>Ascomycota</taxon>
        <taxon>Pezizomycotina</taxon>
        <taxon>Dothideomycetes</taxon>
        <taxon>Pleosporomycetidae</taxon>
        <taxon>Pleosporales</taxon>
        <taxon>Pleosporineae</taxon>
        <taxon>Pleosporaceae</taxon>
        <taxon>Alternaria</taxon>
        <taxon>Alternaria sect. Alternaria</taxon>
        <taxon>Alternaria alternata complex</taxon>
    </lineage>
</organism>
<dbReference type="KEGG" id="aalt:CC77DRAFT_932815"/>
<dbReference type="PANTHER" id="PTHR32487:SF29">
    <property type="entry name" value="NAD-DEPENDENT EPIMERASE_DEHYDRATASE DOMAIN-CONTAINING PROTEIN"/>
    <property type="match status" value="1"/>
</dbReference>
<keyword evidence="4" id="KW-1185">Reference proteome</keyword>
<evidence type="ECO:0000313" key="3">
    <source>
        <dbReference type="EMBL" id="RYN84676.1"/>
    </source>
</evidence>
<feature type="domain" description="PRISE-like Rossmann-fold" evidence="1">
    <location>
        <begin position="30"/>
        <end position="318"/>
    </location>
</feature>
<reference evidence="2 4" key="1">
    <citation type="submission" date="2016-05" db="EMBL/GenBank/DDBJ databases">
        <title>Comparative analysis of secretome profiles of manganese(II)-oxidizing ascomycete fungi.</title>
        <authorList>
            <consortium name="DOE Joint Genome Institute"/>
            <person name="Zeiner C.A."/>
            <person name="Purvine S.O."/>
            <person name="Zink E.M."/>
            <person name="Wu S."/>
            <person name="Pasa-Tolic L."/>
            <person name="Chaput D.L."/>
            <person name="Haridas S."/>
            <person name="Grigoriev I.V."/>
            <person name="Santelli C.M."/>
            <person name="Hansel C.M."/>
        </authorList>
    </citation>
    <scope>NUCLEOTIDE SEQUENCE [LARGE SCALE GENOMIC DNA]</scope>
    <source>
        <strain evidence="2 4">SRC1lrK2f</strain>
    </source>
</reference>
<dbReference type="AlphaFoldDB" id="A0A177DR92"/>